<evidence type="ECO:0000259" key="2">
    <source>
        <dbReference type="Pfam" id="PF21149"/>
    </source>
</evidence>
<evidence type="ECO:0000313" key="3">
    <source>
        <dbReference type="EMBL" id="GFO47125.1"/>
    </source>
</evidence>
<evidence type="ECO:0000256" key="1">
    <source>
        <dbReference type="SAM" id="MobiDB-lite"/>
    </source>
</evidence>
<feature type="compositionally biased region" description="Polar residues" evidence="1">
    <location>
        <begin position="18"/>
        <end position="27"/>
    </location>
</feature>
<dbReference type="CDD" id="cd09076">
    <property type="entry name" value="L1-EN"/>
    <property type="match status" value="1"/>
</dbReference>
<dbReference type="InterPro" id="IPR037493">
    <property type="entry name" value="ExoIII-like"/>
</dbReference>
<feature type="region of interest" description="Disordered" evidence="1">
    <location>
        <begin position="1"/>
        <end position="39"/>
    </location>
</feature>
<dbReference type="Proteomes" id="UP000735302">
    <property type="component" value="Unassembled WGS sequence"/>
</dbReference>
<keyword evidence="4" id="KW-1185">Reference proteome</keyword>
<dbReference type="PANTHER" id="PTHR43250">
    <property type="entry name" value="EXODEOXYRIBONUCLEASE III"/>
    <property type="match status" value="1"/>
</dbReference>
<sequence>MSRPKIKSKNDVKEGSCFKSTPVSSGRESYVPQVTPDRHQATARKMKDKLNIATWNIRTLLQKGKLENIKQEMERMKLNILGLSEVRRKEAGKITSGGHEIIYSGGTESEKGVGIIVDQTGTKAIKGYWALSDRVLLVKIAGKPVDLNIIQVYAPTANSNDEDLDKFYNELDTAKTQCKSQDLLTIMGDFNAKVGTEKVDDIIGKHGLGIRNERDPVTIKVNVSKFAGFFEICNSDDELVCTGKITDLSKTTSAATNTVAASSDSFSPDNHNSILTGSHVLKKEDFYRIWTPSGYKMTEKYHGVAKAAADFSEFSLEWNGDWCCFLNTMLQAALCAFAPTERQIDTRCKLAGVGSLLINPLAMQKHSQDKSDNNICFRAQVKRLEKKIVCPSLMLQNIQLRHEILSSIYTEAALSVDKYSFIPYDMIGNHNDNSSQHSSDRLLHQYMELCITYAITRLQELIFHSKRSSSELSKFKETLSLLKTSQPSSTFKDLDKAFERQNDCILAQFLVKTFDSLSEQGTNNLSTVLPQFRESMMQDRLLGSLLQKGAFQPILDIILDNNASSERQSCKLNILEVNGSRSRIFSQLIPLLKFEPRLHNFIYNIADKNAKRFEGVTEHFSGINRVDWDIHVSCDSETISTSSSKKTDSASFKWNPHNVDENESQEIYNFIILRDILQTQESPTAALTRAMKRLSTDGFLVVSEVTDNFPLAHLVFTLFDQEGSENDESNEITTTNDASIQKHIHSNGGTKKSENSRQLRNFYPDDVWQKLFADAGLQLVHKISDGVMYCLYLLRRPTNILNSITFPQSEGLSCVVIDLDEESNNPDKTVFSFISRVKSAISHSETQSAENGQGQRIWLISRVAFENGKRARTFFGMGLIQLVRLLKGKQLGANVRCAIVNTFDDNVVLPDLSTPNTTEFKWLRENDLAINIYRDGKWGFTSSVPTKEEGKFAIVV</sequence>
<dbReference type="GO" id="GO:0006281">
    <property type="term" value="P:DNA repair"/>
    <property type="evidence" value="ECO:0007669"/>
    <property type="project" value="InterPro"/>
</dbReference>
<dbReference type="Gene3D" id="3.40.50.720">
    <property type="entry name" value="NAD(P)-binding Rossmann-like Domain"/>
    <property type="match status" value="1"/>
</dbReference>
<feature type="region of interest" description="Disordered" evidence="1">
    <location>
        <begin position="725"/>
        <end position="756"/>
    </location>
</feature>
<dbReference type="PANTHER" id="PTHR43250:SF2">
    <property type="entry name" value="EXODEOXYRIBONUCLEASE III"/>
    <property type="match status" value="1"/>
</dbReference>
<dbReference type="GO" id="GO:0008311">
    <property type="term" value="F:double-stranded DNA 3'-5' DNA exonuclease activity"/>
    <property type="evidence" value="ECO:0007669"/>
    <property type="project" value="InterPro"/>
</dbReference>
<dbReference type="SUPFAM" id="SSF53335">
    <property type="entry name" value="S-adenosyl-L-methionine-dependent methyltransferases"/>
    <property type="match status" value="1"/>
</dbReference>
<reference evidence="3 4" key="1">
    <citation type="journal article" date="2021" name="Elife">
        <title>Chloroplast acquisition without the gene transfer in kleptoplastic sea slugs, Plakobranchus ocellatus.</title>
        <authorList>
            <person name="Maeda T."/>
            <person name="Takahashi S."/>
            <person name="Yoshida T."/>
            <person name="Shimamura S."/>
            <person name="Takaki Y."/>
            <person name="Nagai Y."/>
            <person name="Toyoda A."/>
            <person name="Suzuki Y."/>
            <person name="Arimoto A."/>
            <person name="Ishii H."/>
            <person name="Satoh N."/>
            <person name="Nishiyama T."/>
            <person name="Hasebe M."/>
            <person name="Maruyama T."/>
            <person name="Minagawa J."/>
            <person name="Obokata J."/>
            <person name="Shigenobu S."/>
        </authorList>
    </citation>
    <scope>NUCLEOTIDE SEQUENCE [LARGE SCALE GENOMIC DNA]</scope>
</reference>
<dbReference type="AlphaFoldDB" id="A0AAV4DSK5"/>
<dbReference type="Gene3D" id="3.40.50.150">
    <property type="entry name" value="Vaccinia Virus protein VP39"/>
    <property type="match status" value="1"/>
</dbReference>
<name>A0AAV4DSK5_9GAST</name>
<dbReference type="EMBL" id="BLXT01008250">
    <property type="protein sequence ID" value="GFO47125.1"/>
    <property type="molecule type" value="Genomic_DNA"/>
</dbReference>
<comment type="caution">
    <text evidence="3">The sequence shown here is derived from an EMBL/GenBank/DDBJ whole genome shotgun (WGS) entry which is preliminary data.</text>
</comment>
<organism evidence="3 4">
    <name type="scientific">Plakobranchus ocellatus</name>
    <dbReference type="NCBI Taxonomy" id="259542"/>
    <lineage>
        <taxon>Eukaryota</taxon>
        <taxon>Metazoa</taxon>
        <taxon>Spiralia</taxon>
        <taxon>Lophotrochozoa</taxon>
        <taxon>Mollusca</taxon>
        <taxon>Gastropoda</taxon>
        <taxon>Heterobranchia</taxon>
        <taxon>Euthyneura</taxon>
        <taxon>Panpulmonata</taxon>
        <taxon>Sacoglossa</taxon>
        <taxon>Placobranchoidea</taxon>
        <taxon>Plakobranchidae</taxon>
        <taxon>Plakobranchus</taxon>
    </lineage>
</organism>
<proteinExistence type="predicted"/>
<protein>
    <submittedName>
        <fullName evidence="3">Craniofacial development protein 2-like protein</fullName>
    </submittedName>
</protein>
<dbReference type="Pfam" id="PF13489">
    <property type="entry name" value="Methyltransf_23"/>
    <property type="match status" value="1"/>
</dbReference>
<dbReference type="InterPro" id="IPR029063">
    <property type="entry name" value="SAM-dependent_MTases_sf"/>
</dbReference>
<dbReference type="Gene3D" id="3.60.10.10">
    <property type="entry name" value="Endonuclease/exonuclease/phosphatase"/>
    <property type="match status" value="1"/>
</dbReference>
<dbReference type="InterPro" id="IPR049391">
    <property type="entry name" value="FAS_pseudo-KR"/>
</dbReference>
<gene>
    <name evidence="3" type="ORF">PoB_007363000</name>
</gene>
<dbReference type="InterPro" id="IPR036691">
    <property type="entry name" value="Endo/exonu/phosph_ase_sf"/>
</dbReference>
<evidence type="ECO:0000313" key="4">
    <source>
        <dbReference type="Proteomes" id="UP000735302"/>
    </source>
</evidence>
<dbReference type="SUPFAM" id="SSF56219">
    <property type="entry name" value="DNase I-like"/>
    <property type="match status" value="1"/>
</dbReference>
<dbReference type="Gene3D" id="3.10.129.110">
    <property type="entry name" value="Polyketide synthase dehydratase"/>
    <property type="match status" value="1"/>
</dbReference>
<dbReference type="InterPro" id="IPR042104">
    <property type="entry name" value="PKS_dehydratase_sf"/>
</dbReference>
<accession>A0AAV4DSK5</accession>
<dbReference type="Pfam" id="PF21149">
    <property type="entry name" value="FAS_pseudo-KR"/>
    <property type="match status" value="1"/>
</dbReference>
<feature type="domain" description="Fatty acid synthase pseudo-KR" evidence="2">
    <location>
        <begin position="832"/>
        <end position="940"/>
    </location>
</feature>